<reference evidence="1 2" key="2">
    <citation type="submission" date="2023-06" db="EMBL/GenBank/DDBJ databases">
        <authorList>
            <person name="Zeman M."/>
            <person name="Kubasova T."/>
            <person name="Jahodarova E."/>
            <person name="Nykrynova M."/>
            <person name="Rychlik I."/>
        </authorList>
    </citation>
    <scope>NUCLEOTIDE SEQUENCE [LARGE SCALE GENOMIC DNA]</scope>
    <source>
        <strain evidence="1 2">ET341</strain>
    </source>
</reference>
<evidence type="ECO:0000313" key="2">
    <source>
        <dbReference type="Proteomes" id="UP001529275"/>
    </source>
</evidence>
<name>A0ABT7UKU4_9FIRM</name>
<keyword evidence="2" id="KW-1185">Reference proteome</keyword>
<dbReference type="Proteomes" id="UP001529275">
    <property type="component" value="Unassembled WGS sequence"/>
</dbReference>
<proteinExistence type="predicted"/>
<gene>
    <name evidence="1" type="ORF">QUV98_10565</name>
</gene>
<organism evidence="1 2">
    <name type="scientific">Massilimicrobiota timonensis</name>
    <dbReference type="NCBI Taxonomy" id="1776392"/>
    <lineage>
        <taxon>Bacteria</taxon>
        <taxon>Bacillati</taxon>
        <taxon>Bacillota</taxon>
        <taxon>Erysipelotrichia</taxon>
        <taxon>Erysipelotrichales</taxon>
        <taxon>Erysipelotrichaceae</taxon>
        <taxon>Massilimicrobiota</taxon>
    </lineage>
</organism>
<evidence type="ECO:0000313" key="1">
    <source>
        <dbReference type="EMBL" id="MDM8196758.1"/>
    </source>
</evidence>
<dbReference type="RefSeq" id="WP_289528193.1">
    <property type="nucleotide sequence ID" value="NZ_JAUDCK010000053.1"/>
</dbReference>
<dbReference type="Gene3D" id="3.20.20.80">
    <property type="entry name" value="Glycosidases"/>
    <property type="match status" value="1"/>
</dbReference>
<sequence length="701" mass="81583">MKKFLCAILVVILIFLSGFYAVYSKGFYIDFYPNKTLTTSFKTDGKNILVQNKDGQYEPMIIKGIDLPSSTANHYATDYAINYETYMRWFQLMSDMGANAIRIYTIYNDTFYDAFYDYNVNNDKPLYLLQGLQVSEWANNSRNDAYSMDFYDSLKKDCIDIVDVIHGNKIIATNKMKGSGIYTKDISPWVLGYIVGNEWNSGTIAYTNHQDYSSNYQGDYISTCDGATAFEALLADVMDTLIRYESQKYKQQRLITVNSTFDTDPFEYDSFYAKQMSKYVSIDMNHFVVDESYLSGMFASYYIYDYYENFYNYFSTQQKQQLGDIINHINTSNTFTAYASLLNQYHTMPVVVSGYGYSSSRGTDRASGPLNEKQQGEALIRTYQDFIDNGLQGAFIDSWQETWEKRMWNTSYAVQVNEMKNWHDIQSESTGYGLLSFASHENTMNGSMEDWPWSQHIKNDDISLYAFSDEIGLYLYIENENLENQNDIYIPIDVTPNSGTKKDEDLNLLFSQEADFFIHIDRQSHSEIKVHSRYESLRANYLYQIQKEDPYIEYPAINDPHFVSIHSICENKNIADPTYTEEQKAQLRMHDIFWTGKLLEANEQNGTLADYAFQNNSVEIRIPWQLLNFSNPIDGMIHDDYYVHYGVESMKTSKISIGVGFEQNQMIVMDDYAIENTNELTYHEYLKESYEIVKNYWSDSL</sequence>
<dbReference type="InterPro" id="IPR017853">
    <property type="entry name" value="GH"/>
</dbReference>
<reference evidence="2" key="1">
    <citation type="submission" date="2023-06" db="EMBL/GenBank/DDBJ databases">
        <title>Identification and characterization of horizontal gene transfer across gut microbiota members of farm animals based on homology search.</title>
        <authorList>
            <person name="Zeman M."/>
            <person name="Kubasova T."/>
            <person name="Jahodarova E."/>
            <person name="Nykrynova M."/>
            <person name="Rychlik I."/>
        </authorList>
    </citation>
    <scope>NUCLEOTIDE SEQUENCE [LARGE SCALE GENOMIC DNA]</scope>
    <source>
        <strain evidence="2">ET341</strain>
    </source>
</reference>
<comment type="caution">
    <text evidence="1">The sequence shown here is derived from an EMBL/GenBank/DDBJ whole genome shotgun (WGS) entry which is preliminary data.</text>
</comment>
<accession>A0ABT7UKU4</accession>
<protein>
    <submittedName>
        <fullName evidence="1">Uncharacterized protein</fullName>
    </submittedName>
</protein>
<dbReference type="EMBL" id="JAUDCK010000053">
    <property type="protein sequence ID" value="MDM8196758.1"/>
    <property type="molecule type" value="Genomic_DNA"/>
</dbReference>
<dbReference type="SUPFAM" id="SSF51445">
    <property type="entry name" value="(Trans)glycosidases"/>
    <property type="match status" value="1"/>
</dbReference>